<keyword evidence="3" id="KW-1185">Reference proteome</keyword>
<keyword evidence="1" id="KW-1133">Transmembrane helix</keyword>
<sequence length="117" mass="13489">MNILKRPEYIILVTLIITIPAYIYYDGLRNQRMACLVKMNNYDKSIHSLGIHTNVDEIWADPEKVKYYVYRDMKLEFPECPSGGSYTLTYGIEPYPDVPKMVCSCADSHGHKPTPKP</sequence>
<dbReference type="EMBL" id="BAABRL010000003">
    <property type="protein sequence ID" value="GAA5495138.1"/>
    <property type="molecule type" value="Genomic_DNA"/>
</dbReference>
<keyword evidence="1" id="KW-0812">Transmembrane</keyword>
<name>A0ABP9UXF5_9BACT</name>
<evidence type="ECO:0000313" key="2">
    <source>
        <dbReference type="EMBL" id="GAA5495138.1"/>
    </source>
</evidence>
<proteinExistence type="predicted"/>
<dbReference type="Proteomes" id="UP001424741">
    <property type="component" value="Unassembled WGS sequence"/>
</dbReference>
<comment type="caution">
    <text evidence="2">The sequence shown here is derived from an EMBL/GenBank/DDBJ whole genome shotgun (WGS) entry which is preliminary data.</text>
</comment>
<dbReference type="RefSeq" id="WP_346187978.1">
    <property type="nucleotide sequence ID" value="NZ_BAABRL010000003.1"/>
</dbReference>
<evidence type="ECO:0000256" key="1">
    <source>
        <dbReference type="SAM" id="Phobius"/>
    </source>
</evidence>
<keyword evidence="1" id="KW-0472">Membrane</keyword>
<gene>
    <name evidence="2" type="ORF">Rhal01_01310</name>
</gene>
<evidence type="ECO:0000313" key="3">
    <source>
        <dbReference type="Proteomes" id="UP001424741"/>
    </source>
</evidence>
<accession>A0ABP9UXF5</accession>
<reference evidence="2 3" key="1">
    <citation type="submission" date="2024-02" db="EMBL/GenBank/DDBJ databases">
        <title>Rubritalea halochordaticola NBRC 107102.</title>
        <authorList>
            <person name="Ichikawa N."/>
            <person name="Katano-Makiyama Y."/>
            <person name="Hidaka K."/>
        </authorList>
    </citation>
    <scope>NUCLEOTIDE SEQUENCE [LARGE SCALE GENOMIC DNA]</scope>
    <source>
        <strain evidence="2 3">NBRC 107102</strain>
    </source>
</reference>
<protein>
    <submittedName>
        <fullName evidence="2">Uncharacterized protein</fullName>
    </submittedName>
</protein>
<feature type="transmembrane region" description="Helical" evidence="1">
    <location>
        <begin position="9"/>
        <end position="25"/>
    </location>
</feature>
<organism evidence="2 3">
    <name type="scientific">Rubritalea halochordaticola</name>
    <dbReference type="NCBI Taxonomy" id="714537"/>
    <lineage>
        <taxon>Bacteria</taxon>
        <taxon>Pseudomonadati</taxon>
        <taxon>Verrucomicrobiota</taxon>
        <taxon>Verrucomicrobiia</taxon>
        <taxon>Verrucomicrobiales</taxon>
        <taxon>Rubritaleaceae</taxon>
        <taxon>Rubritalea</taxon>
    </lineage>
</organism>